<evidence type="ECO:0008006" key="3">
    <source>
        <dbReference type="Google" id="ProtNLM"/>
    </source>
</evidence>
<sequence>MEPRGYDYGGGTGGKIRRRPPSRAAAASPYARPAPAPAPAASAAAAASASQGGGWFSRIISAGASRLLPSLFPKPPPQLTAPVPPPPEPLEKPPSRDLLLEARSEPLDALPSLLPPPLEDNLPQGEENSGAIANDNLCDPQSSVKEKEEVLRNFDNHCGMDLEELLKQKTFTRTEFEYLAELLWSRTIGSNSLKPEDGSFSKMPMSEQDNGSRHSSLPVDFSITRYSVADQVASPAEIAKAYMGSKSSKGSPLRLRLHDPSSIPIKSTEASMIQKTKPPTIPLLQSSRLHVSKTSGRPESNFTTPNRSAIYKMSSSPYFKSGVSSKDISSTVSSPYQTPSSVHTFGRQVLKRKSSAVNNEIVSVGPVRRMHQRYNRTSPLLETRPGYCRYLGGHGSNVDEGSEQLAQTQKRRCVSRVGDATLGSIDDKVHANSFGQAPAQSAEMAAKILKQLDTLVPAQNENMSELREKHGNAMDARNLISQEKEVSAQSNHLEPSPSEVKDTPASGTEKMVDATSNKSDNKKPSTSLRSQAPNLVLSSKIDRNKMPVPSNGFTFPIQAGLGAHSVAPPTPTLASAPILPVEKQQSSALFRANTSNESHPRILQSVSEEGSMVHKVDNKLNADAKPMPFKNSGQGASFTSNPVFKVVNSKPTSLSNGPGHMSNSTVSALQPSSGSTNSASFQSAGLTISIAALKSTQSSSTGGSFTFPNTSMGSFATSNVFVGTTSRSVAAPSLASSGTGSPSTPFGSSPLFGTASSSASLDKSKALSSSTPFSTSQQVSIASSSAAQDKSKAVGSSNHFGFSQQYGTASSSTSQDISVSQPAVLFGNQNGHLGNSNSQFTQNSVNNLSFVSPEKSENGSSQSFADSQVCSAPLCSGPFNSGTVFPWAAGSASAFAATAPPSTTSLGFGSSQASSASPMLGSKLSTPVPASFGLPNTGSATSLLSPPPSAVFSFPSSTPSIPNPSPTTPFGGPTLQINGGNMAADGNGSPFPTASPFLLPSSSPSTPTFSTPATQFSSSTSSSPGIFGFGQQSQASSGGFSMGPGGGNDKSGRRIIRVKKRK</sequence>
<reference evidence="2" key="1">
    <citation type="journal article" date="2012" name="Nat. Biotechnol.">
        <title>Reference genome sequence of the model plant Setaria.</title>
        <authorList>
            <person name="Bennetzen J.L."/>
            <person name="Schmutz J."/>
            <person name="Wang H."/>
            <person name="Percifield R."/>
            <person name="Hawkins J."/>
            <person name="Pontaroli A.C."/>
            <person name="Estep M."/>
            <person name="Feng L."/>
            <person name="Vaughn J.N."/>
            <person name="Grimwood J."/>
            <person name="Jenkins J."/>
            <person name="Barry K."/>
            <person name="Lindquist E."/>
            <person name="Hellsten U."/>
            <person name="Deshpande S."/>
            <person name="Wang X."/>
            <person name="Wu X."/>
            <person name="Mitros T."/>
            <person name="Triplett J."/>
            <person name="Yang X."/>
            <person name="Ye C.Y."/>
            <person name="Mauro-Herrera M."/>
            <person name="Wang L."/>
            <person name="Li P."/>
            <person name="Sharma M."/>
            <person name="Sharma R."/>
            <person name="Ronald P.C."/>
            <person name="Panaud O."/>
            <person name="Kellogg E.A."/>
            <person name="Brutnell T.P."/>
            <person name="Doust A.N."/>
            <person name="Tuskan G.A."/>
            <person name="Rokhsar D."/>
            <person name="Devos K.M."/>
        </authorList>
    </citation>
    <scope>NUCLEOTIDE SEQUENCE [LARGE SCALE GENOMIC DNA]</scope>
    <source>
        <strain evidence="2">Yugu1</strain>
    </source>
</reference>
<feature type="compositionally biased region" description="Low complexity" evidence="1">
    <location>
        <begin position="989"/>
        <end position="1039"/>
    </location>
</feature>
<dbReference type="EMBL" id="CM003530">
    <property type="protein sequence ID" value="RCV18613.1"/>
    <property type="molecule type" value="Genomic_DNA"/>
</dbReference>
<feature type="compositionally biased region" description="Gly residues" evidence="1">
    <location>
        <begin position="1040"/>
        <end position="1049"/>
    </location>
</feature>
<dbReference type="PANTHER" id="PTHR33416">
    <property type="entry name" value="NUCLEAR PORE COMPLEX PROTEIN NUP1"/>
    <property type="match status" value="1"/>
</dbReference>
<feature type="region of interest" description="Disordered" evidence="1">
    <location>
        <begin position="193"/>
        <end position="215"/>
    </location>
</feature>
<gene>
    <name evidence="2" type="ORF">SETIT_3G315600v2</name>
</gene>
<dbReference type="PANTHER" id="PTHR33416:SF16">
    <property type="entry name" value="NUCLEAR PORE COMPLEX PROTEIN NUP1"/>
    <property type="match status" value="1"/>
</dbReference>
<feature type="region of interest" description="Disordered" evidence="1">
    <location>
        <begin position="67"/>
        <end position="102"/>
    </location>
</feature>
<feature type="region of interest" description="Disordered" evidence="1">
    <location>
        <begin position="1"/>
        <end position="47"/>
    </location>
</feature>
<feature type="region of interest" description="Disordered" evidence="1">
    <location>
        <begin position="483"/>
        <end position="535"/>
    </location>
</feature>
<feature type="compositionally biased region" description="Pro residues" evidence="1">
    <location>
        <begin position="72"/>
        <end position="88"/>
    </location>
</feature>
<protein>
    <recommendedName>
        <fullName evidence="3">Nuclear pore complex protein NUP1</fullName>
    </recommendedName>
</protein>
<proteinExistence type="predicted"/>
<feature type="region of interest" description="Disordered" evidence="1">
    <location>
        <begin position="650"/>
        <end position="676"/>
    </location>
</feature>
<feature type="compositionally biased region" description="Low complexity" evidence="1">
    <location>
        <begin position="22"/>
        <end position="31"/>
    </location>
</feature>
<feature type="compositionally biased region" description="Basic and acidic residues" evidence="1">
    <location>
        <begin position="89"/>
        <end position="102"/>
    </location>
</feature>
<feature type="region of interest" description="Disordered" evidence="1">
    <location>
        <begin position="118"/>
        <end position="139"/>
    </location>
</feature>
<feature type="region of interest" description="Disordered" evidence="1">
    <location>
        <begin position="901"/>
        <end position="920"/>
    </location>
</feature>
<dbReference type="OrthoDB" id="653468at2759"/>
<name>A0A368QL21_SETIT</name>
<feature type="compositionally biased region" description="Polar residues" evidence="1">
    <location>
        <begin position="906"/>
        <end position="917"/>
    </location>
</feature>
<feature type="compositionally biased region" description="Polar residues" evidence="1">
    <location>
        <begin position="514"/>
        <end position="535"/>
    </location>
</feature>
<accession>A0A368QL21</accession>
<evidence type="ECO:0000313" key="2">
    <source>
        <dbReference type="EMBL" id="RCV18613.1"/>
    </source>
</evidence>
<evidence type="ECO:0000256" key="1">
    <source>
        <dbReference type="SAM" id="MobiDB-lite"/>
    </source>
</evidence>
<feature type="region of interest" description="Disordered" evidence="1">
    <location>
        <begin position="981"/>
        <end position="1062"/>
    </location>
</feature>
<organism evidence="2">
    <name type="scientific">Setaria italica</name>
    <name type="common">Foxtail millet</name>
    <name type="synonym">Panicum italicum</name>
    <dbReference type="NCBI Taxonomy" id="4555"/>
    <lineage>
        <taxon>Eukaryota</taxon>
        <taxon>Viridiplantae</taxon>
        <taxon>Streptophyta</taxon>
        <taxon>Embryophyta</taxon>
        <taxon>Tracheophyta</taxon>
        <taxon>Spermatophyta</taxon>
        <taxon>Magnoliopsida</taxon>
        <taxon>Liliopsida</taxon>
        <taxon>Poales</taxon>
        <taxon>Poaceae</taxon>
        <taxon>PACMAD clade</taxon>
        <taxon>Panicoideae</taxon>
        <taxon>Panicodae</taxon>
        <taxon>Paniceae</taxon>
        <taxon>Cenchrinae</taxon>
        <taxon>Setaria</taxon>
    </lineage>
</organism>
<reference evidence="2" key="2">
    <citation type="submission" date="2015-07" db="EMBL/GenBank/DDBJ databases">
        <authorList>
            <person name="Noorani M."/>
        </authorList>
    </citation>
    <scope>NUCLEOTIDE SEQUENCE</scope>
    <source>
        <strain evidence="2">Yugu1</strain>
    </source>
</reference>
<dbReference type="STRING" id="4555.A0A368QL21"/>
<dbReference type="AlphaFoldDB" id="A0A368QL21"/>
<dbReference type="KEGG" id="sita:101779177"/>
<feature type="compositionally biased region" description="Basic residues" evidence="1">
    <location>
        <begin position="1053"/>
        <end position="1062"/>
    </location>
</feature>